<evidence type="ECO:0000256" key="1">
    <source>
        <dbReference type="ARBA" id="ARBA00022723"/>
    </source>
</evidence>
<evidence type="ECO:0000256" key="5">
    <source>
        <dbReference type="SAM" id="MobiDB-lite"/>
    </source>
</evidence>
<dbReference type="STRING" id="1169540.A0A0G4G537"/>
<accession>A0A0G4G537</accession>
<keyword evidence="4" id="KW-0411">Iron-sulfur</keyword>
<dbReference type="VEuPathDB" id="CryptoDB:Vbra_2626"/>
<dbReference type="GO" id="GO:0016491">
    <property type="term" value="F:oxidoreductase activity"/>
    <property type="evidence" value="ECO:0007669"/>
    <property type="project" value="UniProtKB-KW"/>
</dbReference>
<organism evidence="6 7">
    <name type="scientific">Vitrella brassicaformis (strain CCMP3155)</name>
    <dbReference type="NCBI Taxonomy" id="1169540"/>
    <lineage>
        <taxon>Eukaryota</taxon>
        <taxon>Sar</taxon>
        <taxon>Alveolata</taxon>
        <taxon>Colpodellida</taxon>
        <taxon>Vitrellaceae</taxon>
        <taxon>Vitrella</taxon>
    </lineage>
</organism>
<sequence length="233" mass="25830">MRPDATILSSALAPGETPRSTEGDSVGAGLLTRYLEADVVVAPGRQAFQQHLQLREVELRPCSFRDGEFLAATCRLSRNYILLALIVKDIGANPQRSVSIHDLTLYDIFRQQENCTLLLNTWVVAATKVQSAEGDDWTVTEVIGENQETQTQTQYVVQGKIFIDATGDRRLGADAYIPYIIGREGKATFNESLADLRNDNETMGSSLAFTSKNYGRPMKFTPPSWATKYDDSD</sequence>
<dbReference type="Pfam" id="PF12831">
    <property type="entry name" value="FAD_oxidored"/>
    <property type="match status" value="1"/>
</dbReference>
<dbReference type="Proteomes" id="UP000041254">
    <property type="component" value="Unassembled WGS sequence"/>
</dbReference>
<proteinExistence type="predicted"/>
<keyword evidence="7" id="KW-1185">Reference proteome</keyword>
<evidence type="ECO:0000256" key="4">
    <source>
        <dbReference type="ARBA" id="ARBA00023014"/>
    </source>
</evidence>
<dbReference type="AlphaFoldDB" id="A0A0G4G537"/>
<dbReference type="PhylomeDB" id="A0A0G4G537"/>
<evidence type="ECO:0000313" key="6">
    <source>
        <dbReference type="EMBL" id="CEM23321.1"/>
    </source>
</evidence>
<feature type="region of interest" description="Disordered" evidence="5">
    <location>
        <begin position="1"/>
        <end position="25"/>
    </location>
</feature>
<keyword evidence="3" id="KW-0408">Iron</keyword>
<keyword evidence="1" id="KW-0479">Metal-binding</keyword>
<dbReference type="InterPro" id="IPR039650">
    <property type="entry name" value="HdrA-like"/>
</dbReference>
<dbReference type="PANTHER" id="PTHR43498:SF1">
    <property type="entry name" value="COB--COM HETERODISULFIDE REDUCTASE IRON-SULFUR SUBUNIT A"/>
    <property type="match status" value="1"/>
</dbReference>
<name>A0A0G4G537_VITBC</name>
<dbReference type="PANTHER" id="PTHR43498">
    <property type="entry name" value="FERREDOXIN:COB-COM HETERODISULFIDE REDUCTASE SUBUNIT A"/>
    <property type="match status" value="1"/>
</dbReference>
<dbReference type="InParanoid" id="A0A0G4G537"/>
<dbReference type="GO" id="GO:0046872">
    <property type="term" value="F:metal ion binding"/>
    <property type="evidence" value="ECO:0007669"/>
    <property type="project" value="UniProtKB-KW"/>
</dbReference>
<evidence type="ECO:0000256" key="3">
    <source>
        <dbReference type="ARBA" id="ARBA00023004"/>
    </source>
</evidence>
<dbReference type="OrthoDB" id="6612291at2759"/>
<keyword evidence="2" id="KW-0560">Oxidoreductase</keyword>
<protein>
    <submittedName>
        <fullName evidence="6">Uncharacterized protein</fullName>
    </submittedName>
</protein>
<reference evidence="6 7" key="1">
    <citation type="submission" date="2014-11" db="EMBL/GenBank/DDBJ databases">
        <authorList>
            <person name="Zhu J."/>
            <person name="Qi W."/>
            <person name="Song R."/>
        </authorList>
    </citation>
    <scope>NUCLEOTIDE SEQUENCE [LARGE SCALE GENOMIC DNA]</scope>
</reference>
<gene>
    <name evidence="6" type="ORF">Vbra_2626</name>
</gene>
<evidence type="ECO:0000313" key="7">
    <source>
        <dbReference type="Proteomes" id="UP000041254"/>
    </source>
</evidence>
<evidence type="ECO:0000256" key="2">
    <source>
        <dbReference type="ARBA" id="ARBA00023002"/>
    </source>
</evidence>
<dbReference type="GO" id="GO:0051536">
    <property type="term" value="F:iron-sulfur cluster binding"/>
    <property type="evidence" value="ECO:0007669"/>
    <property type="project" value="UniProtKB-KW"/>
</dbReference>
<dbReference type="EMBL" id="CDMY01000564">
    <property type="protein sequence ID" value="CEM23321.1"/>
    <property type="molecule type" value="Genomic_DNA"/>
</dbReference>